<dbReference type="GeneID" id="11535774"/>
<organism evidence="10 11">
    <name type="scientific">Tetrapisispora phaffii (strain ATCC 24235 / CBS 4417 / NBRC 1672 / NRRL Y-8282 / UCD 70-5)</name>
    <name type="common">Yeast</name>
    <name type="synonym">Fabospora phaffii</name>
    <dbReference type="NCBI Taxonomy" id="1071381"/>
    <lineage>
        <taxon>Eukaryota</taxon>
        <taxon>Fungi</taxon>
        <taxon>Dikarya</taxon>
        <taxon>Ascomycota</taxon>
        <taxon>Saccharomycotina</taxon>
        <taxon>Saccharomycetes</taxon>
        <taxon>Saccharomycetales</taxon>
        <taxon>Saccharomycetaceae</taxon>
        <taxon>Tetrapisispora</taxon>
    </lineage>
</organism>
<dbReference type="GO" id="GO:0001227">
    <property type="term" value="F:DNA-binding transcription repressor activity, RNA polymerase II-specific"/>
    <property type="evidence" value="ECO:0007669"/>
    <property type="project" value="EnsemblFungi"/>
</dbReference>
<evidence type="ECO:0000256" key="5">
    <source>
        <dbReference type="ARBA" id="ARBA00023125"/>
    </source>
</evidence>
<dbReference type="OMA" id="MQIGLHQ"/>
<dbReference type="GO" id="GO:0008270">
    <property type="term" value="F:zinc ion binding"/>
    <property type="evidence" value="ECO:0007669"/>
    <property type="project" value="InterPro"/>
</dbReference>
<evidence type="ECO:0000256" key="7">
    <source>
        <dbReference type="ARBA" id="ARBA00023242"/>
    </source>
</evidence>
<sequence>MDSNSRIGNGAMIAGHEARRSSAIDKRKKFACVECRQQKSKCDALEKAPEPCTKCSKKGVSCVLQKDYRRTYKRARHQFIEQRFKELTESLSALSANELISKIKEEHVEILDNKNFTKDKMELLKQTESDRKITENMLGHLQRFTDLGGFNESSDVNLKGSAGNPSAFTGMAKDQLQSPPRSLNEIYMNSEDIAELFQEYATKYHPFLPIVDLSMGAERIYKLSPCLFWVIMLIGLRRRVNSTDLMARLSISVKAILAEITISPIIKYSPAEEDEPILNEASVYSVQAFLIYSFWPPLTSSLSADTSWNTIGTAMFQAIRVGLNSAAFSNEYASHSELTTEKLKTWIACNIVSQAIASSFGFPSYVSFDYSVINLTTNSKSKKFPLAIDQMAQMAYFEYQIVNTINSNPGKADAMIGLAEKQPLLNVLSQQLSQLELKLVEEDVDDIRKFLLLVSKVHLLTTFLLDSTSDITEMDSYKFALIKKEVNFETKRGLVKCYNAAIELLKHANRMWEDDPIVVKYFPGVFVLNIWQAACIISKLVHSSLSTFLNITEGKDVYQKAVMMTFNASVLKYDMAYRSSGIMRSIWSLYSNMYDSWKADLNDENRIYEFNLGVAVQSRMSVSVFFDCLYVLRQKSGMAKLERERERKEAYDIEEDDEEITLKKIEKKDSVNNKEVLGSRSKILGLKDPESKARSIIKTIPLDPQPINATSVPTSVSLVTTPNSHVSEGGTSTYSINHTSLSNGTDFTQNKRAVTTSPYVKDITSERTEVTPSNINNKNSVSSAASANSAPAITNNAIPYGSLTEQLNVGQNKVGAHDISQKEENNQLLNQNLANMIKDSPNFVMGNWDNWESDLVWKDVDLLMNEFAFDPSV</sequence>
<dbReference type="SUPFAM" id="SSF57701">
    <property type="entry name" value="Zn2/Cys6 DNA-binding domain"/>
    <property type="match status" value="1"/>
</dbReference>
<dbReference type="InterPro" id="IPR036864">
    <property type="entry name" value="Zn2-C6_fun-type_DNA-bd_sf"/>
</dbReference>
<keyword evidence="6" id="KW-0804">Transcription</keyword>
<evidence type="ECO:0000256" key="6">
    <source>
        <dbReference type="ARBA" id="ARBA00023163"/>
    </source>
</evidence>
<dbReference type="GO" id="GO:0001228">
    <property type="term" value="F:DNA-binding transcription activator activity, RNA polymerase II-specific"/>
    <property type="evidence" value="ECO:0007669"/>
    <property type="project" value="EnsemblFungi"/>
</dbReference>
<name>G8BVE6_TETPH</name>
<dbReference type="OrthoDB" id="2341546at2759"/>
<accession>G8BVE6</accession>
<keyword evidence="2" id="KW-0479">Metal-binding</keyword>
<dbReference type="PANTHER" id="PTHR31845">
    <property type="entry name" value="FINGER DOMAIN PROTEIN, PUTATIVE-RELATED"/>
    <property type="match status" value="1"/>
</dbReference>
<evidence type="ECO:0000256" key="3">
    <source>
        <dbReference type="ARBA" id="ARBA00022833"/>
    </source>
</evidence>
<dbReference type="HOGENOM" id="CLU_015609_0_0_1"/>
<dbReference type="RefSeq" id="XP_003686308.1">
    <property type="nucleotide sequence ID" value="XM_003686260.1"/>
</dbReference>
<gene>
    <name evidence="10" type="primary">TPHA0G00380</name>
    <name evidence="10" type="ordered locus">TPHA_0G00380</name>
</gene>
<keyword evidence="11" id="KW-1185">Reference proteome</keyword>
<dbReference type="PROSITE" id="PS00463">
    <property type="entry name" value="ZN2_CY6_FUNGAL_1"/>
    <property type="match status" value="1"/>
</dbReference>
<dbReference type="CDD" id="cd00067">
    <property type="entry name" value="GAL4"/>
    <property type="match status" value="1"/>
</dbReference>
<dbReference type="GO" id="GO:2001278">
    <property type="term" value="P:positive regulation of L-leucine biosynthetic process"/>
    <property type="evidence" value="ECO:0007669"/>
    <property type="project" value="EnsemblFungi"/>
</dbReference>
<dbReference type="PANTHER" id="PTHR31845:SF21">
    <property type="entry name" value="REGULATORY PROTEIN LEU3"/>
    <property type="match status" value="1"/>
</dbReference>
<dbReference type="InterPro" id="IPR001138">
    <property type="entry name" value="Zn2Cys6_DnaBD"/>
</dbReference>
<comment type="subcellular location">
    <subcellularLocation>
        <location evidence="1">Nucleus</location>
    </subcellularLocation>
</comment>
<proteinExistence type="predicted"/>
<dbReference type="GO" id="GO:0005634">
    <property type="term" value="C:nucleus"/>
    <property type="evidence" value="ECO:0007669"/>
    <property type="project" value="UniProtKB-SubCell"/>
</dbReference>
<evidence type="ECO:0000256" key="2">
    <source>
        <dbReference type="ARBA" id="ARBA00022723"/>
    </source>
</evidence>
<dbReference type="Proteomes" id="UP000005666">
    <property type="component" value="Chromosome 7"/>
</dbReference>
<dbReference type="AlphaFoldDB" id="G8BVE6"/>
<dbReference type="KEGG" id="tpf:TPHA_0G00380"/>
<dbReference type="eggNOG" id="ENOG502QPVP">
    <property type="taxonomic scope" value="Eukaryota"/>
</dbReference>
<dbReference type="Gene3D" id="4.10.240.10">
    <property type="entry name" value="Zn(2)-C6 fungal-type DNA-binding domain"/>
    <property type="match status" value="1"/>
</dbReference>
<dbReference type="STRING" id="1071381.G8BVE6"/>
<evidence type="ECO:0000313" key="10">
    <source>
        <dbReference type="EMBL" id="CCE63874.1"/>
    </source>
</evidence>
<reference evidence="10 11" key="1">
    <citation type="journal article" date="2011" name="Proc. Natl. Acad. Sci. U.S.A.">
        <title>Evolutionary erosion of yeast sex chromosomes by mating-type switching accidents.</title>
        <authorList>
            <person name="Gordon J.L."/>
            <person name="Armisen D."/>
            <person name="Proux-Wera E."/>
            <person name="Oheigeartaigh S.S."/>
            <person name="Byrne K.P."/>
            <person name="Wolfe K.H."/>
        </authorList>
    </citation>
    <scope>NUCLEOTIDE SEQUENCE [LARGE SCALE GENOMIC DNA]</scope>
    <source>
        <strain evidence="11">ATCC 24235 / CBS 4417 / NBRC 1672 / NRRL Y-8282 / UCD 70-5</strain>
    </source>
</reference>
<protein>
    <recommendedName>
        <fullName evidence="9">Zn(2)-C6 fungal-type domain-containing protein</fullName>
    </recommendedName>
</protein>
<dbReference type="GO" id="GO:0000976">
    <property type="term" value="F:transcription cis-regulatory region binding"/>
    <property type="evidence" value="ECO:0007669"/>
    <property type="project" value="TreeGrafter"/>
</dbReference>
<evidence type="ECO:0000313" key="11">
    <source>
        <dbReference type="Proteomes" id="UP000005666"/>
    </source>
</evidence>
<dbReference type="FunFam" id="4.10.240.10:FF:000003">
    <property type="entry name" value="C6 transcription factor (Leu3)"/>
    <property type="match status" value="1"/>
</dbReference>
<evidence type="ECO:0000256" key="8">
    <source>
        <dbReference type="SAM" id="MobiDB-lite"/>
    </source>
</evidence>
<feature type="domain" description="Zn(2)-C6 fungal-type" evidence="9">
    <location>
        <begin position="31"/>
        <end position="64"/>
    </location>
</feature>
<keyword evidence="3" id="KW-0862">Zinc</keyword>
<feature type="region of interest" description="Disordered" evidence="8">
    <location>
        <begin position="1"/>
        <end position="20"/>
    </location>
</feature>
<dbReference type="Pfam" id="PF00172">
    <property type="entry name" value="Zn_clus"/>
    <property type="match status" value="1"/>
</dbReference>
<dbReference type="SMART" id="SM00066">
    <property type="entry name" value="GAL4"/>
    <property type="match status" value="1"/>
</dbReference>
<keyword evidence="4" id="KW-0805">Transcription regulation</keyword>
<keyword evidence="7" id="KW-0539">Nucleus</keyword>
<dbReference type="CDD" id="cd12148">
    <property type="entry name" value="fungal_TF_MHR"/>
    <property type="match status" value="1"/>
</dbReference>
<evidence type="ECO:0000256" key="4">
    <source>
        <dbReference type="ARBA" id="ARBA00023015"/>
    </source>
</evidence>
<dbReference type="InterPro" id="IPR051089">
    <property type="entry name" value="prtT"/>
</dbReference>
<dbReference type="EMBL" id="HE612862">
    <property type="protein sequence ID" value="CCE63874.1"/>
    <property type="molecule type" value="Genomic_DNA"/>
</dbReference>
<dbReference type="PROSITE" id="PS50048">
    <property type="entry name" value="ZN2_CY6_FUNGAL_2"/>
    <property type="match status" value="1"/>
</dbReference>
<evidence type="ECO:0000259" key="9">
    <source>
        <dbReference type="PROSITE" id="PS50048"/>
    </source>
</evidence>
<evidence type="ECO:0000256" key="1">
    <source>
        <dbReference type="ARBA" id="ARBA00004123"/>
    </source>
</evidence>
<keyword evidence="5" id="KW-0238">DNA-binding</keyword>